<dbReference type="OrthoDB" id="29657at2759"/>
<organism evidence="8 9">
    <name type="scientific">Dimorphilus gyrociliatus</name>
    <dbReference type="NCBI Taxonomy" id="2664684"/>
    <lineage>
        <taxon>Eukaryota</taxon>
        <taxon>Metazoa</taxon>
        <taxon>Spiralia</taxon>
        <taxon>Lophotrochozoa</taxon>
        <taxon>Annelida</taxon>
        <taxon>Polychaeta</taxon>
        <taxon>Polychaeta incertae sedis</taxon>
        <taxon>Dinophilidae</taxon>
        <taxon>Dimorphilus</taxon>
    </lineage>
</organism>
<evidence type="ECO:0000256" key="4">
    <source>
        <dbReference type="ARBA" id="ARBA00022989"/>
    </source>
</evidence>
<evidence type="ECO:0000256" key="1">
    <source>
        <dbReference type="ARBA" id="ARBA00004141"/>
    </source>
</evidence>
<dbReference type="AlphaFoldDB" id="A0A7I8VIB4"/>
<evidence type="ECO:0000256" key="2">
    <source>
        <dbReference type="ARBA" id="ARBA00022692"/>
    </source>
</evidence>
<dbReference type="PANTHER" id="PTHR21229">
    <property type="entry name" value="LUNG SEVEN TRANSMEMBRANE RECEPTOR"/>
    <property type="match status" value="1"/>
</dbReference>
<sequence length="536" mass="62615">MAVLTKKTLFYQIIFILFLFVTTAFGRIHKITSKHSNDCKRTLTRFGFLKDGFLHVKFDLLPKYNMEGRMGFLLTRHLTSTKSGEIEQKMSCGTNETGGKSMCFSEKIPQQTNSSKLWFFEFHKKALRIDRYGNNFNDLYITTWNESKFEYNWRKFNMNTQELKNLSCSATPTAVKDGICNNSIPITDVELHPQVQFLIPINGKGEGYYGLYFCNARDISVNYTVYLIEKNSQGYLSASEIPLPTEFFVFSAIYFILSTFYLIYLKRSKEDVYKIHYCMTGLGYVKCIAILFHGLNYLIILRDGHQQLAFSVLYYITHLMKGIFLFGTIVFIGAGWTFIKFVLSNREKKVFLIVIPLQILNNFAYIMLEETDKVDDSSRMWKQISIFVDLLCCMAILFPVVWSIHHLTKAAKTDGKAIINLKKLKMFRKFYLLVICYIYFTRIIVYCLLVVPFRHEKWIFNLCRELGTFVFFIITAYTFRPTSNNPYLQVPDEEEEMQEVLTTPGAYDNLKKVNIKEKSTDDNVEIKQREISHDLD</sequence>
<feature type="transmembrane region" description="Helical" evidence="6">
    <location>
        <begin position="312"/>
        <end position="338"/>
    </location>
</feature>
<keyword evidence="2 6" id="KW-0812">Transmembrane</keyword>
<feature type="transmembrane region" description="Helical" evidence="6">
    <location>
        <begin position="380"/>
        <end position="402"/>
    </location>
</feature>
<feature type="transmembrane region" description="Helical" evidence="6">
    <location>
        <begin position="430"/>
        <end position="452"/>
    </location>
</feature>
<dbReference type="GO" id="GO:0005794">
    <property type="term" value="C:Golgi apparatus"/>
    <property type="evidence" value="ECO:0007669"/>
    <property type="project" value="TreeGrafter"/>
</dbReference>
<evidence type="ECO:0000313" key="9">
    <source>
        <dbReference type="Proteomes" id="UP000549394"/>
    </source>
</evidence>
<name>A0A7I8VIB4_9ANNE</name>
<evidence type="ECO:0000256" key="6">
    <source>
        <dbReference type="SAM" id="Phobius"/>
    </source>
</evidence>
<dbReference type="Proteomes" id="UP000549394">
    <property type="component" value="Unassembled WGS sequence"/>
</dbReference>
<feature type="transmembrane region" description="Helical" evidence="6">
    <location>
        <begin position="247"/>
        <end position="265"/>
    </location>
</feature>
<comment type="caution">
    <text evidence="8">The sequence shown here is derived from an EMBL/GenBank/DDBJ whole genome shotgun (WGS) entry which is preliminary data.</text>
</comment>
<protein>
    <submittedName>
        <fullName evidence="8">DgyrCDS4179</fullName>
    </submittedName>
</protein>
<keyword evidence="5 6" id="KW-0472">Membrane</keyword>
<feature type="domain" description="GOST seven transmembrane" evidence="7">
    <location>
        <begin position="247"/>
        <end position="486"/>
    </location>
</feature>
<proteinExistence type="predicted"/>
<accession>A0A7I8VIB4</accession>
<gene>
    <name evidence="8" type="ORF">DGYR_LOCUS3956</name>
</gene>
<dbReference type="InterPro" id="IPR053937">
    <property type="entry name" value="GOST_TM"/>
</dbReference>
<feature type="transmembrane region" description="Helical" evidence="6">
    <location>
        <begin position="277"/>
        <end position="300"/>
    </location>
</feature>
<dbReference type="PANTHER" id="PTHR21229:SF2">
    <property type="entry name" value="RE59932P"/>
    <property type="match status" value="1"/>
</dbReference>
<evidence type="ECO:0000259" key="7">
    <source>
        <dbReference type="Pfam" id="PF06814"/>
    </source>
</evidence>
<keyword evidence="3" id="KW-0732">Signal</keyword>
<keyword evidence="9" id="KW-1185">Reference proteome</keyword>
<dbReference type="Pfam" id="PF06814">
    <property type="entry name" value="GOST_TM"/>
    <property type="match status" value="1"/>
</dbReference>
<comment type="subcellular location">
    <subcellularLocation>
        <location evidence="1">Membrane</location>
        <topology evidence="1">Multi-pass membrane protein</topology>
    </subcellularLocation>
</comment>
<dbReference type="InterPro" id="IPR009637">
    <property type="entry name" value="GPR107/GPR108-like"/>
</dbReference>
<keyword evidence="4 6" id="KW-1133">Transmembrane helix</keyword>
<reference evidence="8 9" key="1">
    <citation type="submission" date="2020-08" db="EMBL/GenBank/DDBJ databases">
        <authorList>
            <person name="Hejnol A."/>
        </authorList>
    </citation>
    <scope>NUCLEOTIDE SEQUENCE [LARGE SCALE GENOMIC DNA]</scope>
</reference>
<evidence type="ECO:0000256" key="3">
    <source>
        <dbReference type="ARBA" id="ARBA00022729"/>
    </source>
</evidence>
<evidence type="ECO:0000256" key="5">
    <source>
        <dbReference type="ARBA" id="ARBA00023136"/>
    </source>
</evidence>
<feature type="transmembrane region" description="Helical" evidence="6">
    <location>
        <begin position="350"/>
        <end position="368"/>
    </location>
</feature>
<dbReference type="EMBL" id="CAJFCJ010000006">
    <property type="protein sequence ID" value="CAD5115184.1"/>
    <property type="molecule type" value="Genomic_DNA"/>
</dbReference>
<dbReference type="GO" id="GO:0016020">
    <property type="term" value="C:membrane"/>
    <property type="evidence" value="ECO:0007669"/>
    <property type="project" value="UniProtKB-SubCell"/>
</dbReference>
<evidence type="ECO:0000313" key="8">
    <source>
        <dbReference type="EMBL" id="CAD5115184.1"/>
    </source>
</evidence>